<gene>
    <name evidence="3" type="ORF">OGAPHI_006155</name>
</gene>
<dbReference type="RefSeq" id="XP_046059080.1">
    <property type="nucleotide sequence ID" value="XM_046207414.1"/>
</dbReference>
<evidence type="ECO:0000313" key="3">
    <source>
        <dbReference type="EMBL" id="KAH3661976.1"/>
    </source>
</evidence>
<accession>A0A9P8NZ91</accession>
<reference evidence="3" key="1">
    <citation type="journal article" date="2021" name="Open Biol.">
        <title>Shared evolutionary footprints suggest mitochondrial oxidative damage underlies multiple complex I losses in fungi.</title>
        <authorList>
            <person name="Schikora-Tamarit M.A."/>
            <person name="Marcet-Houben M."/>
            <person name="Nosek J."/>
            <person name="Gabaldon T."/>
        </authorList>
    </citation>
    <scope>NUCLEOTIDE SEQUENCE</scope>
    <source>
        <strain evidence="3">CBS6075</strain>
    </source>
</reference>
<evidence type="ECO:0000256" key="1">
    <source>
        <dbReference type="SAM" id="MobiDB-lite"/>
    </source>
</evidence>
<dbReference type="EMBL" id="JAEUBE010000414">
    <property type="protein sequence ID" value="KAH3661976.1"/>
    <property type="molecule type" value="Genomic_DNA"/>
</dbReference>
<dbReference type="AlphaFoldDB" id="A0A9P8NZ91"/>
<name>A0A9P8NZ91_9ASCO</name>
<feature type="compositionally biased region" description="Acidic residues" evidence="1">
    <location>
        <begin position="164"/>
        <end position="181"/>
    </location>
</feature>
<proteinExistence type="predicted"/>
<keyword evidence="4" id="KW-1185">Reference proteome</keyword>
<evidence type="ECO:0000313" key="4">
    <source>
        <dbReference type="Proteomes" id="UP000769157"/>
    </source>
</evidence>
<feature type="domain" description="Arrestin C-terminal-like" evidence="2">
    <location>
        <begin position="502"/>
        <end position="831"/>
    </location>
</feature>
<feature type="compositionally biased region" description="Polar residues" evidence="1">
    <location>
        <begin position="7"/>
        <end position="27"/>
    </location>
</feature>
<comment type="caution">
    <text evidence="3">The sequence shown here is derived from an EMBL/GenBank/DDBJ whole genome shotgun (WGS) entry which is preliminary data.</text>
</comment>
<dbReference type="OrthoDB" id="2333384at2759"/>
<feature type="region of interest" description="Disordered" evidence="1">
    <location>
        <begin position="1"/>
        <end position="39"/>
    </location>
</feature>
<sequence>MPLNIVQDYSKNSSSLGDLASQTSTGVKSMASLGPRSSRSGSITLLKQRLQSLTGTSPGNPSLYSSHSSMDVHSFTTSNDDLAAESVDFAGLDLRPYNEALTNYLIQHGLSGSAIKFKHGSKVGKSALKIFNSSAPKSVQAFLSGTGQILFLPYNPAKKRDQQAEDPADEEGDADEEDSDQEDSRGATPLSDGRPHKPTQHNVANHTFVVIIRLSKVQSLTPVARARYFADATTNWVSGIYIDDAKGRPKVSFKEKYKVSKNIDWELDLRNPDCFIPFKSSDNEQENVDELNFDLVQDAESQFTSSTKNSAEIYTSPTQTQELRYFEPLNPKDYINEIENGKDIAKHEDLFSSVDADPRNFNPGYYVFLLPVVYPLNTPETVRTPLASIGHNFSLQLESAQYIPTIPPPPTALLSVSPHHAYEDVDMVGSNIKTGNSVGSKSIFKKLGKRRSSSVSSANTVTAHKSSSNPIYEFLHELPVVRLPPSDATSTLNKSIYVNKIWSDALNYELLLPKKFIQLSPRSGVSDAYMKNTTFVLQMKLIPLIKNLCLKRVKINIVEKITHISRDKKHETESGSADRSGVKERKVTLMEIKTKDKTSPNVLKTQIVKGCANDNLLTCCYNNGKHPEAETRSRSGSLNNLHVGSKRMAKLLDSSKDSTSTSASFDQDDVSITNPVKLQCPLKFVANDETKLVSEIHESLTKSGTDYTEQESESAVVDDEMSIFSVSSNGTTEHHEEENSGWLSKSPILSPILGPKKTGNQSKIISKEEDRSNDFCFYPDTNFHNITIKHRLQVCFRISKPDSDKKDSNGDPKMHHFEVIVDTPIVFVSPFCVQDNLQLPSYEYAVRSSVFEPQKSDDNFSFSQIDDQNKDIDEDLPTFEEAVVLPSSPMMSGYNVPNNLSTTFNSTTMLSQSPFSLGSSPMLDGQSISTNLSGLNLNAKSDANFNNLDSLLQTADVEDNQMFTKKDIKPNSAGGQLSSLLKPQSKFDAPPLISINGKFEYGNQSHVPSRSSLAYYEDDLPSYQTVMEQDTNNLTENLALLSDEEQEGDETFHMAQDNQSLGTLDLNTVPAQANRILD</sequence>
<dbReference type="SMART" id="SM01017">
    <property type="entry name" value="Arrestin_C"/>
    <property type="match status" value="1"/>
</dbReference>
<dbReference type="GeneID" id="70238119"/>
<reference evidence="3" key="2">
    <citation type="submission" date="2021-01" db="EMBL/GenBank/DDBJ databases">
        <authorList>
            <person name="Schikora-Tamarit M.A."/>
        </authorList>
    </citation>
    <scope>NUCLEOTIDE SEQUENCE</scope>
    <source>
        <strain evidence="3">CBS6075</strain>
    </source>
</reference>
<feature type="region of interest" description="Disordered" evidence="1">
    <location>
        <begin position="157"/>
        <end position="202"/>
    </location>
</feature>
<evidence type="ECO:0000259" key="2">
    <source>
        <dbReference type="SMART" id="SM01017"/>
    </source>
</evidence>
<dbReference type="InterPro" id="IPR011022">
    <property type="entry name" value="Arrestin_C-like"/>
</dbReference>
<protein>
    <recommendedName>
        <fullName evidence="2">Arrestin C-terminal-like domain-containing protein</fullName>
    </recommendedName>
</protein>
<dbReference type="Proteomes" id="UP000769157">
    <property type="component" value="Unassembled WGS sequence"/>
</dbReference>
<organism evidence="3 4">
    <name type="scientific">Ogataea philodendri</name>
    <dbReference type="NCBI Taxonomy" id="1378263"/>
    <lineage>
        <taxon>Eukaryota</taxon>
        <taxon>Fungi</taxon>
        <taxon>Dikarya</taxon>
        <taxon>Ascomycota</taxon>
        <taxon>Saccharomycotina</taxon>
        <taxon>Pichiomycetes</taxon>
        <taxon>Pichiales</taxon>
        <taxon>Pichiaceae</taxon>
        <taxon>Ogataea</taxon>
    </lineage>
</organism>